<accession>A0A2J6PWQ2</accession>
<dbReference type="PANTHER" id="PTHR38791:SF1">
    <property type="entry name" value="TRANSCRIPTION FACTOR, PUTATIVE-RELATED"/>
    <property type="match status" value="1"/>
</dbReference>
<reference evidence="1" key="1">
    <citation type="submission" date="2016-05" db="EMBL/GenBank/DDBJ databases">
        <title>A degradative enzymes factory behind the ericoid mycorrhizal symbiosis.</title>
        <authorList>
            <consortium name="DOE Joint Genome Institute"/>
            <person name="Martino E."/>
            <person name="Morin E."/>
            <person name="Grelet G."/>
            <person name="Kuo A."/>
            <person name="Kohler A."/>
            <person name="Daghino S."/>
            <person name="Barry K."/>
            <person name="Choi C."/>
            <person name="Cichocki N."/>
            <person name="Clum A."/>
            <person name="Copeland A."/>
            <person name="Hainaut M."/>
            <person name="Haridas S."/>
            <person name="Labutti K."/>
            <person name="Lindquist E."/>
            <person name="Lipzen A."/>
            <person name="Khouja H.-R."/>
            <person name="Murat C."/>
            <person name="Ohm R."/>
            <person name="Olson A."/>
            <person name="Spatafora J."/>
            <person name="Veneault-Fourrey C."/>
            <person name="Henrissat B."/>
            <person name="Grigoriev I."/>
            <person name="Martin F."/>
            <person name="Perotto S."/>
        </authorList>
    </citation>
    <scope>NUCLEOTIDE SEQUENCE [LARGE SCALE GENOMIC DNA]</scope>
    <source>
        <strain evidence="1">UAMH 7357</strain>
    </source>
</reference>
<name>A0A2J6PWQ2_9HELO</name>
<dbReference type="AlphaFoldDB" id="A0A2J6PWQ2"/>
<dbReference type="PANTHER" id="PTHR38791">
    <property type="entry name" value="ZN(II)2CYS6 TRANSCRIPTION FACTOR (EUROFUNG)-RELATED-RELATED"/>
    <property type="match status" value="1"/>
</dbReference>
<dbReference type="EMBL" id="KZ613494">
    <property type="protein sequence ID" value="PMD18427.1"/>
    <property type="molecule type" value="Genomic_DNA"/>
</dbReference>
<evidence type="ECO:0000313" key="2">
    <source>
        <dbReference type="Proteomes" id="UP000235672"/>
    </source>
</evidence>
<protein>
    <submittedName>
        <fullName evidence="1">Uncharacterized protein</fullName>
    </submittedName>
</protein>
<dbReference type="Proteomes" id="UP000235672">
    <property type="component" value="Unassembled WGS sequence"/>
</dbReference>
<evidence type="ECO:0000313" key="1">
    <source>
        <dbReference type="EMBL" id="PMD18427.1"/>
    </source>
</evidence>
<proteinExistence type="predicted"/>
<organism evidence="1 2">
    <name type="scientific">Hyaloscypha hepaticicola</name>
    <dbReference type="NCBI Taxonomy" id="2082293"/>
    <lineage>
        <taxon>Eukaryota</taxon>
        <taxon>Fungi</taxon>
        <taxon>Dikarya</taxon>
        <taxon>Ascomycota</taxon>
        <taxon>Pezizomycotina</taxon>
        <taxon>Leotiomycetes</taxon>
        <taxon>Helotiales</taxon>
        <taxon>Hyaloscyphaceae</taxon>
        <taxon>Hyaloscypha</taxon>
    </lineage>
</organism>
<gene>
    <name evidence="1" type="ORF">NA56DRAFT_691143</name>
</gene>
<dbReference type="STRING" id="1745343.A0A2J6PWQ2"/>
<sequence>MDNNCEQERSRGRNPTPRELKELRAYIANFLDRKDPNWRLMNHVVEYIDLRADVSRYHLSNSTAVQKILKLDGKFVVLASELPLAWQPKTTTTENPSDRVLEQRYDTYSNRHVTQSLNVLRLIRILLNESILSHNLEVGSPPSLSHTAAKNIEMMGKEICASVPQYFDCLGAARDGLHGNSTKIDPLHSPNQTFDCYTLIYPLYIAARSRFSPNDLKPWSIKELHYIGSHFSIRNAELVAQMLENGTDCENTWGVYAMLGGYAFAA</sequence>
<dbReference type="OrthoDB" id="5429770at2759"/>
<dbReference type="InterPro" id="IPR053175">
    <property type="entry name" value="DHMBA_Reg_Transcription_Factor"/>
</dbReference>
<keyword evidence="2" id="KW-1185">Reference proteome</keyword>